<proteinExistence type="predicted"/>
<gene>
    <name evidence="1" type="ORF">SAMN05518684_104287</name>
</gene>
<dbReference type="RefSeq" id="WP_093049264.1">
    <property type="nucleotide sequence ID" value="NZ_FOGT01000004.1"/>
</dbReference>
<protein>
    <submittedName>
        <fullName evidence="1">Uncharacterized protein</fullName>
    </submittedName>
</protein>
<dbReference type="EMBL" id="FOGT01000004">
    <property type="protein sequence ID" value="SER85728.1"/>
    <property type="molecule type" value="Genomic_DNA"/>
</dbReference>
<dbReference type="AlphaFoldDB" id="A0A1H9SLG4"/>
<evidence type="ECO:0000313" key="1">
    <source>
        <dbReference type="EMBL" id="SER85728.1"/>
    </source>
</evidence>
<organism evidence="1 2">
    <name type="scientific">Salipaludibacillus aurantiacus</name>
    <dbReference type="NCBI Taxonomy" id="1601833"/>
    <lineage>
        <taxon>Bacteria</taxon>
        <taxon>Bacillati</taxon>
        <taxon>Bacillota</taxon>
        <taxon>Bacilli</taxon>
        <taxon>Bacillales</taxon>
        <taxon>Bacillaceae</taxon>
    </lineage>
</organism>
<keyword evidence="2" id="KW-1185">Reference proteome</keyword>
<accession>A0A1H9SLG4</accession>
<sequence length="262" mass="31314">MEKSVYTVRKRARKFKKLFEKISVNTLPWEINGTFYFLISYLKFSNLQGMAVLSDNKKEEAESDARKAHKPLFQFYRLMNHIHVTGKVRVSINDDFFTAPLALSEQVYSEALEEGHALIQSLYDKQTYFKNLYADFFAKLAELQKKGQPLTEEELELAIHTSASLEVLHYEIMRETAENTDCLNQWVKAMKEEELWDKLKQNHRVFYFQLLQNEENMRHELENLPVVKHKNPEKMLKLTKDKYRNFKDDIRKQELKDLRYPY</sequence>
<reference evidence="2" key="1">
    <citation type="submission" date="2016-10" db="EMBL/GenBank/DDBJ databases">
        <authorList>
            <person name="Varghese N."/>
            <person name="Submissions S."/>
        </authorList>
    </citation>
    <scope>NUCLEOTIDE SEQUENCE [LARGE SCALE GENOMIC DNA]</scope>
    <source>
        <strain evidence="2">S9</strain>
    </source>
</reference>
<evidence type="ECO:0000313" key="2">
    <source>
        <dbReference type="Proteomes" id="UP000198571"/>
    </source>
</evidence>
<dbReference type="OrthoDB" id="2965543at2"/>
<name>A0A1H9SLG4_9BACI</name>
<dbReference type="Proteomes" id="UP000198571">
    <property type="component" value="Unassembled WGS sequence"/>
</dbReference>